<protein>
    <recommendedName>
        <fullName evidence="7">Reverse transcriptase RNase H-like domain-containing protein</fullName>
    </recommendedName>
</protein>
<dbReference type="OrthoDB" id="10535370at2759"/>
<dbReference type="InterPro" id="IPR041373">
    <property type="entry name" value="RT_RNaseH"/>
</dbReference>
<evidence type="ECO:0000259" key="7">
    <source>
        <dbReference type="Pfam" id="PF17917"/>
    </source>
</evidence>
<keyword evidence="4" id="KW-0255">Endonuclease</keyword>
<evidence type="ECO:0000313" key="9">
    <source>
        <dbReference type="Proteomes" id="UP000054630"/>
    </source>
</evidence>
<keyword evidence="5" id="KW-0378">Hydrolase</keyword>
<keyword evidence="6" id="KW-0695">RNA-directed DNA polymerase</keyword>
<evidence type="ECO:0000256" key="2">
    <source>
        <dbReference type="ARBA" id="ARBA00022695"/>
    </source>
</evidence>
<dbReference type="Pfam" id="PF17917">
    <property type="entry name" value="RT_RNaseH"/>
    <property type="match status" value="1"/>
</dbReference>
<dbReference type="EMBL" id="JYDL01000011">
    <property type="protein sequence ID" value="KRX25644.1"/>
    <property type="molecule type" value="Genomic_DNA"/>
</dbReference>
<sequence>MGKTVENHYGQGMKRVPVKNMRSATGGDVPIIDRAGIILPENMQILVLLYIDSRKMMLTRTDQSLLSLPTEIKSRQRYKRWRVWYTPETQCGWKIKGNNVWQLDNKAEHCYCATKREMLNLFWALREFYPHLYGGLFLVRADHSWLLTLEIVKSQRDGTHDG</sequence>
<evidence type="ECO:0000256" key="3">
    <source>
        <dbReference type="ARBA" id="ARBA00022722"/>
    </source>
</evidence>
<dbReference type="GO" id="GO:0004519">
    <property type="term" value="F:endonuclease activity"/>
    <property type="evidence" value="ECO:0007669"/>
    <property type="project" value="UniProtKB-KW"/>
</dbReference>
<dbReference type="GO" id="GO:0003964">
    <property type="term" value="F:RNA-directed DNA polymerase activity"/>
    <property type="evidence" value="ECO:0007669"/>
    <property type="project" value="UniProtKB-KW"/>
</dbReference>
<evidence type="ECO:0000256" key="1">
    <source>
        <dbReference type="ARBA" id="ARBA00022679"/>
    </source>
</evidence>
<dbReference type="Proteomes" id="UP000054630">
    <property type="component" value="Unassembled WGS sequence"/>
</dbReference>
<evidence type="ECO:0000313" key="8">
    <source>
        <dbReference type="EMBL" id="KRX25644.1"/>
    </source>
</evidence>
<dbReference type="STRING" id="6336.A0A0V0SFU4"/>
<feature type="domain" description="Reverse transcriptase RNase H-like" evidence="7">
    <location>
        <begin position="105"/>
        <end position="154"/>
    </location>
</feature>
<evidence type="ECO:0000256" key="5">
    <source>
        <dbReference type="ARBA" id="ARBA00022801"/>
    </source>
</evidence>
<dbReference type="AlphaFoldDB" id="A0A0V0SFU4"/>
<keyword evidence="3" id="KW-0540">Nuclease</keyword>
<proteinExistence type="predicted"/>
<accession>A0A0V0SFU4</accession>
<keyword evidence="2" id="KW-0548">Nucleotidyltransferase</keyword>
<evidence type="ECO:0000256" key="4">
    <source>
        <dbReference type="ARBA" id="ARBA00022759"/>
    </source>
</evidence>
<evidence type="ECO:0000256" key="6">
    <source>
        <dbReference type="ARBA" id="ARBA00022918"/>
    </source>
</evidence>
<organism evidence="8 9">
    <name type="scientific">Trichinella nelsoni</name>
    <dbReference type="NCBI Taxonomy" id="6336"/>
    <lineage>
        <taxon>Eukaryota</taxon>
        <taxon>Metazoa</taxon>
        <taxon>Ecdysozoa</taxon>
        <taxon>Nematoda</taxon>
        <taxon>Enoplea</taxon>
        <taxon>Dorylaimia</taxon>
        <taxon>Trichinellida</taxon>
        <taxon>Trichinellidae</taxon>
        <taxon>Trichinella</taxon>
    </lineage>
</organism>
<dbReference type="GO" id="GO:0016787">
    <property type="term" value="F:hydrolase activity"/>
    <property type="evidence" value="ECO:0007669"/>
    <property type="project" value="UniProtKB-KW"/>
</dbReference>
<comment type="caution">
    <text evidence="8">The sequence shown here is derived from an EMBL/GenBank/DDBJ whole genome shotgun (WGS) entry which is preliminary data.</text>
</comment>
<gene>
    <name evidence="8" type="ORF">T07_8947</name>
</gene>
<keyword evidence="9" id="KW-1185">Reference proteome</keyword>
<reference evidence="8 9" key="1">
    <citation type="submission" date="2015-01" db="EMBL/GenBank/DDBJ databases">
        <title>Evolution of Trichinella species and genotypes.</title>
        <authorList>
            <person name="Korhonen P.K."/>
            <person name="Edoardo P."/>
            <person name="Giuseppe L.R."/>
            <person name="Gasser R.B."/>
        </authorList>
    </citation>
    <scope>NUCLEOTIDE SEQUENCE [LARGE SCALE GENOMIC DNA]</scope>
    <source>
        <strain evidence="8">ISS37</strain>
    </source>
</reference>
<keyword evidence="1" id="KW-0808">Transferase</keyword>
<name>A0A0V0SFU4_9BILA</name>